<reference evidence="2" key="2">
    <citation type="submission" date="2022-01" db="EMBL/GenBank/DDBJ databases">
        <authorList>
            <person name="Yamashiro T."/>
            <person name="Shiraishi A."/>
            <person name="Satake H."/>
            <person name="Nakayama K."/>
        </authorList>
    </citation>
    <scope>NUCLEOTIDE SEQUENCE</scope>
</reference>
<keyword evidence="3" id="KW-1185">Reference proteome</keyword>
<protein>
    <submittedName>
        <fullName evidence="2">Uncharacterized protein</fullName>
    </submittedName>
</protein>
<feature type="compositionally biased region" description="Basic and acidic residues" evidence="1">
    <location>
        <begin position="136"/>
        <end position="151"/>
    </location>
</feature>
<proteinExistence type="predicted"/>
<feature type="compositionally biased region" description="Basic and acidic residues" evidence="1">
    <location>
        <begin position="73"/>
        <end position="86"/>
    </location>
</feature>
<accession>A0ABQ5AP33</accession>
<dbReference type="EMBL" id="BQNB010012507">
    <property type="protein sequence ID" value="GJT04425.1"/>
    <property type="molecule type" value="Genomic_DNA"/>
</dbReference>
<organism evidence="2 3">
    <name type="scientific">Tanacetum coccineum</name>
    <dbReference type="NCBI Taxonomy" id="301880"/>
    <lineage>
        <taxon>Eukaryota</taxon>
        <taxon>Viridiplantae</taxon>
        <taxon>Streptophyta</taxon>
        <taxon>Embryophyta</taxon>
        <taxon>Tracheophyta</taxon>
        <taxon>Spermatophyta</taxon>
        <taxon>Magnoliopsida</taxon>
        <taxon>eudicotyledons</taxon>
        <taxon>Gunneridae</taxon>
        <taxon>Pentapetalae</taxon>
        <taxon>asterids</taxon>
        <taxon>campanulids</taxon>
        <taxon>Asterales</taxon>
        <taxon>Asteraceae</taxon>
        <taxon>Asteroideae</taxon>
        <taxon>Anthemideae</taxon>
        <taxon>Anthemidinae</taxon>
        <taxon>Tanacetum</taxon>
    </lineage>
</organism>
<name>A0ABQ5AP33_9ASTR</name>
<comment type="caution">
    <text evidence="2">The sequence shown here is derived from an EMBL/GenBank/DDBJ whole genome shotgun (WGS) entry which is preliminary data.</text>
</comment>
<dbReference type="Proteomes" id="UP001151760">
    <property type="component" value="Unassembled WGS sequence"/>
</dbReference>
<evidence type="ECO:0000256" key="1">
    <source>
        <dbReference type="SAM" id="MobiDB-lite"/>
    </source>
</evidence>
<feature type="compositionally biased region" description="Acidic residues" evidence="1">
    <location>
        <begin position="88"/>
        <end position="100"/>
    </location>
</feature>
<feature type="compositionally biased region" description="Acidic residues" evidence="1">
    <location>
        <begin position="58"/>
        <end position="72"/>
    </location>
</feature>
<reference evidence="2" key="1">
    <citation type="journal article" date="2022" name="Int. J. Mol. Sci.">
        <title>Draft Genome of Tanacetum Coccineum: Genomic Comparison of Closely Related Tanacetum-Family Plants.</title>
        <authorList>
            <person name="Yamashiro T."/>
            <person name="Shiraishi A."/>
            <person name="Nakayama K."/>
            <person name="Satake H."/>
        </authorList>
    </citation>
    <scope>NUCLEOTIDE SEQUENCE</scope>
</reference>
<feature type="region of interest" description="Disordered" evidence="1">
    <location>
        <begin position="1"/>
        <end position="162"/>
    </location>
</feature>
<evidence type="ECO:0000313" key="2">
    <source>
        <dbReference type="EMBL" id="GJT04425.1"/>
    </source>
</evidence>
<gene>
    <name evidence="2" type="ORF">Tco_0838887</name>
</gene>
<sequence>MKALKESKKTSRRQPGTRGLSKGTGTIPGVPDESTVVSATSSEGTGSEQESEYTKEDQGDDEEVDWIDSDENEEKKDYADDDKCIDLEMTDDEETDDEFVQGDKQVNYDEEKEMTNAEVEESGKGDEENTNAAKTDAGKTEEVKDDAKKAELPPTSSNLSVSSGFVLSPVQETPSVTPVTTLPPSSVSSIPHVPYQTTAPIPTPPIITESPTITTFVPESDALTAVQLRVEKLEKDVSELKKIDLSAKALATLKSQVPTIVDDYLGSKLGDTL</sequence>
<evidence type="ECO:0000313" key="3">
    <source>
        <dbReference type="Proteomes" id="UP001151760"/>
    </source>
</evidence>
<feature type="compositionally biased region" description="Low complexity" evidence="1">
    <location>
        <begin position="33"/>
        <end position="48"/>
    </location>
</feature>
<feature type="compositionally biased region" description="Basic and acidic residues" evidence="1">
    <location>
        <begin position="106"/>
        <end position="127"/>
    </location>
</feature>